<protein>
    <recommendedName>
        <fullName evidence="16">P-type Cu(2+) transporter</fullName>
        <ecNumber evidence="16">7.2.2.9</ecNumber>
    </recommendedName>
</protein>
<keyword evidence="9 18" id="KW-0067">ATP-binding</keyword>
<evidence type="ECO:0000256" key="2">
    <source>
        <dbReference type="ARBA" id="ARBA00006024"/>
    </source>
</evidence>
<dbReference type="EC" id="7.2.2.9" evidence="16"/>
<name>M2BAJ9_TREDN</name>
<keyword evidence="7 18" id="KW-0547">Nucleotide-binding</keyword>
<dbReference type="SUPFAM" id="SSF55008">
    <property type="entry name" value="HMA, heavy metal-associated domain"/>
    <property type="match status" value="2"/>
</dbReference>
<keyword evidence="13" id="KW-0186">Copper</keyword>
<dbReference type="InterPro" id="IPR023214">
    <property type="entry name" value="HAD_sf"/>
</dbReference>
<dbReference type="HOGENOM" id="CLU_001771_0_3_12"/>
<dbReference type="SFLD" id="SFLDS00003">
    <property type="entry name" value="Haloacid_Dehalogenase"/>
    <property type="match status" value="1"/>
</dbReference>
<proteinExistence type="inferred from homology"/>
<evidence type="ECO:0000256" key="15">
    <source>
        <dbReference type="ARBA" id="ARBA00023136"/>
    </source>
</evidence>
<dbReference type="SUPFAM" id="SSF81653">
    <property type="entry name" value="Calcium ATPase, transduction domain A"/>
    <property type="match status" value="1"/>
</dbReference>
<evidence type="ECO:0000256" key="4">
    <source>
        <dbReference type="ARBA" id="ARBA00022692"/>
    </source>
</evidence>
<dbReference type="GO" id="GO:0055070">
    <property type="term" value="P:copper ion homeostasis"/>
    <property type="evidence" value="ECO:0007669"/>
    <property type="project" value="TreeGrafter"/>
</dbReference>
<keyword evidence="6" id="KW-0677">Repeat</keyword>
<dbReference type="PANTHER" id="PTHR43520">
    <property type="entry name" value="ATP7, ISOFORM B"/>
    <property type="match status" value="1"/>
</dbReference>
<dbReference type="SFLD" id="SFLDG00002">
    <property type="entry name" value="C1.7:_P-type_atpase_like"/>
    <property type="match status" value="1"/>
</dbReference>
<feature type="transmembrane region" description="Helical" evidence="18">
    <location>
        <begin position="406"/>
        <end position="427"/>
    </location>
</feature>
<dbReference type="PRINTS" id="PR00943">
    <property type="entry name" value="CUATPASE"/>
</dbReference>
<dbReference type="InterPro" id="IPR044492">
    <property type="entry name" value="P_typ_ATPase_HD_dom"/>
</dbReference>
<dbReference type="InterPro" id="IPR036163">
    <property type="entry name" value="HMA_dom_sf"/>
</dbReference>
<dbReference type="EMBL" id="AGDW01000011">
    <property type="protein sequence ID" value="EMB32756.1"/>
    <property type="molecule type" value="Genomic_DNA"/>
</dbReference>
<comment type="subcellular location">
    <subcellularLocation>
        <location evidence="18">Cell membrane</location>
    </subcellularLocation>
    <subcellularLocation>
        <location evidence="1">Endomembrane system</location>
        <topology evidence="1">Multi-pass membrane protein</topology>
    </subcellularLocation>
</comment>
<dbReference type="GO" id="GO:0005507">
    <property type="term" value="F:copper ion binding"/>
    <property type="evidence" value="ECO:0007669"/>
    <property type="project" value="InterPro"/>
</dbReference>
<dbReference type="Gene3D" id="3.40.1110.10">
    <property type="entry name" value="Calcium-transporting ATPase, cytoplasmic domain N"/>
    <property type="match status" value="1"/>
</dbReference>
<evidence type="ECO:0000256" key="8">
    <source>
        <dbReference type="ARBA" id="ARBA00022796"/>
    </source>
</evidence>
<evidence type="ECO:0000256" key="17">
    <source>
        <dbReference type="ARBA" id="ARBA00047424"/>
    </source>
</evidence>
<dbReference type="PROSITE" id="PS50846">
    <property type="entry name" value="HMA_2"/>
    <property type="match status" value="2"/>
</dbReference>
<dbReference type="Gene3D" id="3.40.50.1000">
    <property type="entry name" value="HAD superfamily/HAD-like"/>
    <property type="match status" value="1"/>
</dbReference>
<feature type="transmembrane region" description="Helical" evidence="18">
    <location>
        <begin position="182"/>
        <end position="200"/>
    </location>
</feature>
<evidence type="ECO:0000256" key="9">
    <source>
        <dbReference type="ARBA" id="ARBA00022840"/>
    </source>
</evidence>
<dbReference type="InterPro" id="IPR017969">
    <property type="entry name" value="Heavy-metal-associated_CS"/>
</dbReference>
<dbReference type="GO" id="GO:0016887">
    <property type="term" value="F:ATP hydrolysis activity"/>
    <property type="evidence" value="ECO:0007669"/>
    <property type="project" value="InterPro"/>
</dbReference>
<dbReference type="PRINTS" id="PR00119">
    <property type="entry name" value="CATATPASE"/>
</dbReference>
<dbReference type="Gene3D" id="2.70.150.10">
    <property type="entry name" value="Calcium-transporting ATPase, cytoplasmic transduction domain A"/>
    <property type="match status" value="1"/>
</dbReference>
<dbReference type="Pfam" id="PF00702">
    <property type="entry name" value="Hydrolase"/>
    <property type="match status" value="1"/>
</dbReference>
<comment type="similarity">
    <text evidence="2 18">Belongs to the cation transport ATPase (P-type) (TC 3.A.3) family. Type IB subfamily.</text>
</comment>
<dbReference type="InterPro" id="IPR001757">
    <property type="entry name" value="P_typ_ATPase"/>
</dbReference>
<evidence type="ECO:0000256" key="18">
    <source>
        <dbReference type="RuleBase" id="RU362081"/>
    </source>
</evidence>
<feature type="transmembrane region" description="Helical" evidence="18">
    <location>
        <begin position="375"/>
        <end position="394"/>
    </location>
</feature>
<keyword evidence="5 18" id="KW-0479">Metal-binding</keyword>
<dbReference type="GO" id="GO:0005886">
    <property type="term" value="C:plasma membrane"/>
    <property type="evidence" value="ECO:0007669"/>
    <property type="project" value="UniProtKB-SubCell"/>
</dbReference>
<dbReference type="CDD" id="cd00371">
    <property type="entry name" value="HMA"/>
    <property type="match status" value="2"/>
</dbReference>
<evidence type="ECO:0000256" key="3">
    <source>
        <dbReference type="ARBA" id="ARBA00022448"/>
    </source>
</evidence>
<comment type="caution">
    <text evidence="20">The sequence shown here is derived from an EMBL/GenBank/DDBJ whole genome shotgun (WGS) entry which is preliminary data.</text>
</comment>
<accession>M2BAJ9</accession>
<keyword evidence="3" id="KW-0813">Transport</keyword>
<dbReference type="NCBIfam" id="TIGR01525">
    <property type="entry name" value="ATPase-IB_hvy"/>
    <property type="match status" value="1"/>
</dbReference>
<evidence type="ECO:0000313" key="20">
    <source>
        <dbReference type="EMBL" id="EMB32756.1"/>
    </source>
</evidence>
<dbReference type="InterPro" id="IPR027256">
    <property type="entry name" value="P-typ_ATPase_IB"/>
</dbReference>
<feature type="transmembrane region" description="Helical" evidence="18">
    <location>
        <begin position="220"/>
        <end position="238"/>
    </location>
</feature>
<dbReference type="PROSITE" id="PS01047">
    <property type="entry name" value="HMA_1"/>
    <property type="match status" value="2"/>
</dbReference>
<dbReference type="PANTHER" id="PTHR43520:SF8">
    <property type="entry name" value="P-TYPE CU(+) TRANSPORTER"/>
    <property type="match status" value="1"/>
</dbReference>
<evidence type="ECO:0000256" key="1">
    <source>
        <dbReference type="ARBA" id="ARBA00004127"/>
    </source>
</evidence>
<dbReference type="InterPro" id="IPR006122">
    <property type="entry name" value="HMA_Cu_ion-bd"/>
</dbReference>
<keyword evidence="10" id="KW-0460">Magnesium</keyword>
<feature type="domain" description="HMA" evidence="19">
    <location>
        <begin position="3"/>
        <end position="69"/>
    </location>
</feature>
<evidence type="ECO:0000256" key="16">
    <source>
        <dbReference type="ARBA" id="ARBA00038904"/>
    </source>
</evidence>
<evidence type="ECO:0000256" key="11">
    <source>
        <dbReference type="ARBA" id="ARBA00022967"/>
    </source>
</evidence>
<dbReference type="InterPro" id="IPR023298">
    <property type="entry name" value="ATPase_P-typ_TM_dom_sf"/>
</dbReference>
<dbReference type="PROSITE" id="PS00154">
    <property type="entry name" value="ATPASE_E1_E2"/>
    <property type="match status" value="1"/>
</dbReference>
<dbReference type="InterPro" id="IPR036412">
    <property type="entry name" value="HAD-like_sf"/>
</dbReference>
<gene>
    <name evidence="20" type="ORF">HMPREF9725_00785</name>
</gene>
<evidence type="ECO:0000256" key="14">
    <source>
        <dbReference type="ARBA" id="ARBA00023065"/>
    </source>
</evidence>
<dbReference type="CDD" id="cd02094">
    <property type="entry name" value="P-type_ATPase_Cu-like"/>
    <property type="match status" value="1"/>
</dbReference>
<evidence type="ECO:0000256" key="7">
    <source>
        <dbReference type="ARBA" id="ARBA00022741"/>
    </source>
</evidence>
<dbReference type="Pfam" id="PF00403">
    <property type="entry name" value="HMA"/>
    <property type="match status" value="2"/>
</dbReference>
<feature type="transmembrane region" description="Helical" evidence="18">
    <location>
        <begin position="729"/>
        <end position="748"/>
    </location>
</feature>
<dbReference type="SUPFAM" id="SSF81665">
    <property type="entry name" value="Calcium ATPase, transmembrane domain M"/>
    <property type="match status" value="1"/>
</dbReference>
<dbReference type="SFLD" id="SFLDF00027">
    <property type="entry name" value="p-type_atpase"/>
    <property type="match status" value="1"/>
</dbReference>
<dbReference type="Proteomes" id="UP000011708">
    <property type="component" value="Chromosome"/>
</dbReference>
<dbReference type="RefSeq" id="WP_002687818.1">
    <property type="nucleotide sequence ID" value="NZ_CM001794.1"/>
</dbReference>
<feature type="transmembrane region" description="Helical" evidence="18">
    <location>
        <begin position="143"/>
        <end position="161"/>
    </location>
</feature>
<dbReference type="AlphaFoldDB" id="M2BAJ9"/>
<comment type="catalytic activity">
    <reaction evidence="17">
        <text>Cu(2+)(in) + ATP + H2O = Cu(2+)(out) + ADP + phosphate + H(+)</text>
        <dbReference type="Rhea" id="RHEA:10376"/>
        <dbReference type="ChEBI" id="CHEBI:15377"/>
        <dbReference type="ChEBI" id="CHEBI:15378"/>
        <dbReference type="ChEBI" id="CHEBI:29036"/>
        <dbReference type="ChEBI" id="CHEBI:30616"/>
        <dbReference type="ChEBI" id="CHEBI:43474"/>
        <dbReference type="ChEBI" id="CHEBI:456216"/>
        <dbReference type="EC" id="7.2.2.9"/>
    </reaction>
</comment>
<dbReference type="PATRIC" id="fig|999431.4.peg.809"/>
<keyword evidence="11" id="KW-1278">Translocase</keyword>
<dbReference type="GO" id="GO:0043682">
    <property type="term" value="F:P-type divalent copper transporter activity"/>
    <property type="evidence" value="ECO:0007669"/>
    <property type="project" value="UniProtKB-EC"/>
</dbReference>
<dbReference type="GO" id="GO:0012505">
    <property type="term" value="C:endomembrane system"/>
    <property type="evidence" value="ECO:0007669"/>
    <property type="project" value="UniProtKB-SubCell"/>
</dbReference>
<keyword evidence="12 18" id="KW-1133">Transmembrane helix</keyword>
<dbReference type="Pfam" id="PF00122">
    <property type="entry name" value="E1-E2_ATPase"/>
    <property type="match status" value="1"/>
</dbReference>
<keyword evidence="4 18" id="KW-0812">Transmembrane</keyword>
<dbReference type="GO" id="GO:0005524">
    <property type="term" value="F:ATP binding"/>
    <property type="evidence" value="ECO:0007669"/>
    <property type="project" value="UniProtKB-UniRule"/>
</dbReference>
<dbReference type="InterPro" id="IPR006121">
    <property type="entry name" value="HMA_dom"/>
</dbReference>
<evidence type="ECO:0000256" key="10">
    <source>
        <dbReference type="ARBA" id="ARBA00022842"/>
    </source>
</evidence>
<feature type="transmembrane region" description="Helical" evidence="18">
    <location>
        <begin position="754"/>
        <end position="776"/>
    </location>
</feature>
<feature type="transmembrane region" description="Helical" evidence="18">
    <location>
        <begin position="110"/>
        <end position="131"/>
    </location>
</feature>
<dbReference type="NCBIfam" id="TIGR01511">
    <property type="entry name" value="ATPase-IB1_Cu"/>
    <property type="match status" value="1"/>
</dbReference>
<sequence length="891" mass="94873">MGKKIKFNITGMTCSACSSHVQRAVEKLEGAAEVQVNLLTNSMSVNYDEAILGTDKIIEAVEKAGYGASLANSLKSSSSNKNLADDKTSGTRSFQNDAAKLERDKIKTRLILSLVFMIPLFYVSMGHMASLPIPHFLHGIENALIFSFTQFLLALPVLIINKKFFTGGFKAFLNKAPNMDSLVAVGSGAALIYGIFAIYKMAYGMGHGDMETVRLFAGDLYFESAAMILTLVSLGKFLEANAKGKTSQAITKLMNLRPKTALVIRNGKEEEIPVEEIVKGDLILIKPGFSIPVDGIIVEGNSSVDEAAITGESLPVEKTAGDKVVSASINLSGTFTFKAERVGDDTTLSQIIALVEEASASKAPVSKLADKISNYFVPAVIAIAVITLFIWLIAGEGFEFALSRAISVLVISCPCALGLATPTAIMAGTGKGARLGILIRSAEALETAHKTNTVVLDKTGTITQGRPDVIDIKKTENFSEDEVLRFAYSLEVLSEHPLANAVIKRAKEKNLEALKIKDFKAEHGFGISGIEEASGLKIFAGNEKLFQKNNIEISHAKAEIDALAEKGATPLLIGVSGGAGRSASETDMGAKLIGIIAVADKIKEGSIESIAEFKAMGIKTIMLTGDNKKTANAIKAKTGIDDFSAELLPQNKKNEIEKLQQAGLKTAMIGDGINDAPALMTADVGIAIGNGTDIAIESADIILMNDNLQTAVDSIQLSRAVMRNIKENLFWALFYNSLCIPLAAGAFYPLFGIVLSPMIAAAAMSLSSVSVVSNALRLNYFKPKRKYKISRDAGPVSSSSAESESSCTVNTESCAADKNKIKEKELMNTVLKVNGMQCQHCVSHVKEALTKISGVSAEIDLGAKTATITHPESVSVADLKKAIEDAGYTVE</sequence>
<feature type="domain" description="HMA" evidence="19">
    <location>
        <begin position="827"/>
        <end position="891"/>
    </location>
</feature>
<evidence type="ECO:0000256" key="13">
    <source>
        <dbReference type="ARBA" id="ARBA00023008"/>
    </source>
</evidence>
<evidence type="ECO:0000259" key="19">
    <source>
        <dbReference type="PROSITE" id="PS50846"/>
    </source>
</evidence>
<evidence type="ECO:0000256" key="5">
    <source>
        <dbReference type="ARBA" id="ARBA00022723"/>
    </source>
</evidence>
<dbReference type="FunFam" id="2.70.150.10:FF:000002">
    <property type="entry name" value="Copper-transporting ATPase 1, putative"/>
    <property type="match status" value="1"/>
</dbReference>
<dbReference type="InterPro" id="IPR018303">
    <property type="entry name" value="ATPase_P-typ_P_site"/>
</dbReference>
<dbReference type="InterPro" id="IPR023299">
    <property type="entry name" value="ATPase_P-typ_cyto_dom_N"/>
</dbReference>
<evidence type="ECO:0000256" key="12">
    <source>
        <dbReference type="ARBA" id="ARBA00022989"/>
    </source>
</evidence>
<dbReference type="NCBIfam" id="TIGR01494">
    <property type="entry name" value="ATPase_P-type"/>
    <property type="match status" value="1"/>
</dbReference>
<dbReference type="FunFam" id="3.30.70.100:FF:000005">
    <property type="entry name" value="Copper-exporting P-type ATPase A"/>
    <property type="match status" value="1"/>
</dbReference>
<keyword evidence="15 18" id="KW-0472">Membrane</keyword>
<dbReference type="InterPro" id="IPR008250">
    <property type="entry name" value="ATPase_P-typ_transduc_dom_A_sf"/>
</dbReference>
<evidence type="ECO:0000256" key="6">
    <source>
        <dbReference type="ARBA" id="ARBA00022737"/>
    </source>
</evidence>
<dbReference type="InterPro" id="IPR059000">
    <property type="entry name" value="ATPase_P-type_domA"/>
</dbReference>
<keyword evidence="18" id="KW-1003">Cell membrane</keyword>
<reference evidence="20" key="1">
    <citation type="submission" date="2012-01" db="EMBL/GenBank/DDBJ databases">
        <title>The Genome Sequence of Treponema denticola H1-T.</title>
        <authorList>
            <consortium name="The Broad Institute Genome Sequencing Platform"/>
            <person name="Earl A."/>
            <person name="Ward D."/>
            <person name="Feldgarden M."/>
            <person name="Gevers D."/>
            <person name="Blanton J.M."/>
            <person name="Fenno C.J."/>
            <person name="Baranova O.V."/>
            <person name="Mathney J."/>
            <person name="Dewhirst F.E."/>
            <person name="Izard J."/>
            <person name="Young S.K."/>
            <person name="Zeng Q."/>
            <person name="Gargeya S."/>
            <person name="Fitzgerald M."/>
            <person name="Haas B."/>
            <person name="Abouelleil A."/>
            <person name="Alvarado L."/>
            <person name="Arachchi H.M."/>
            <person name="Berlin A."/>
            <person name="Chapman S.B."/>
            <person name="Gearin G."/>
            <person name="Goldberg J."/>
            <person name="Griggs A."/>
            <person name="Gujja S."/>
            <person name="Hansen M."/>
            <person name="Heiman D."/>
            <person name="Howarth C."/>
            <person name="Larimer J."/>
            <person name="Lui A."/>
            <person name="MacDonald P.J.P."/>
            <person name="McCowen C."/>
            <person name="Montmayeur A."/>
            <person name="Murphy C."/>
            <person name="Neiman D."/>
            <person name="Pearson M."/>
            <person name="Priest M."/>
            <person name="Roberts A."/>
            <person name="Saif S."/>
            <person name="Shea T."/>
            <person name="Sisk P."/>
            <person name="Stolte C."/>
            <person name="Sykes S."/>
            <person name="Wortman J."/>
            <person name="Nusbaum C."/>
            <person name="Birren B."/>
        </authorList>
    </citation>
    <scope>NUCLEOTIDE SEQUENCE [LARGE SCALE GENOMIC DNA]</scope>
    <source>
        <strain evidence="20">H1-T</strain>
    </source>
</reference>
<keyword evidence="8" id="KW-0187">Copper transport</keyword>
<dbReference type="SUPFAM" id="SSF56784">
    <property type="entry name" value="HAD-like"/>
    <property type="match status" value="1"/>
</dbReference>
<organism evidence="20">
    <name type="scientific">Treponema denticola H1-T</name>
    <dbReference type="NCBI Taxonomy" id="999431"/>
    <lineage>
        <taxon>Bacteria</taxon>
        <taxon>Pseudomonadati</taxon>
        <taxon>Spirochaetota</taxon>
        <taxon>Spirochaetia</taxon>
        <taxon>Spirochaetales</taxon>
        <taxon>Treponemataceae</taxon>
        <taxon>Treponema</taxon>
    </lineage>
</organism>
<dbReference type="Gene3D" id="3.30.70.100">
    <property type="match status" value="2"/>
</dbReference>
<dbReference type="NCBIfam" id="TIGR00003">
    <property type="entry name" value="copper ion binding protein"/>
    <property type="match status" value="2"/>
</dbReference>
<keyword evidence="14" id="KW-0406">Ion transport</keyword>